<feature type="short sequence motif" description="HXTX 2" evidence="2">
    <location>
        <begin position="123"/>
        <end position="126"/>
    </location>
</feature>
<dbReference type="EMBL" id="FMKA01000003">
    <property type="protein sequence ID" value="SCP96014.1"/>
    <property type="molecule type" value="Genomic_DNA"/>
</dbReference>
<evidence type="ECO:0000313" key="3">
    <source>
        <dbReference type="EMBL" id="SCP96014.1"/>
    </source>
</evidence>
<comment type="function">
    <text evidence="2">Hydrolyzes RNA 2',3'-cyclic phosphodiester to an RNA 2'-phosphomonoester.</text>
</comment>
<keyword evidence="1 2" id="KW-0378">Hydrolase</keyword>
<keyword evidence="3" id="KW-0436">Ligase</keyword>
<feature type="active site" description="Proton acceptor" evidence="2">
    <location>
        <position position="123"/>
    </location>
</feature>
<feature type="active site" description="Proton donor" evidence="2">
    <location>
        <position position="40"/>
    </location>
</feature>
<comment type="similarity">
    <text evidence="2">Belongs to the 2H phosphoesterase superfamily. ThpR family.</text>
</comment>
<dbReference type="NCBIfam" id="TIGR02258">
    <property type="entry name" value="2_5_ligase"/>
    <property type="match status" value="1"/>
</dbReference>
<keyword evidence="4" id="KW-1185">Reference proteome</keyword>
<dbReference type="PANTHER" id="PTHR35561">
    <property type="entry name" value="RNA 2',3'-CYCLIC PHOSPHODIESTERASE"/>
    <property type="match status" value="1"/>
</dbReference>
<dbReference type="Gene3D" id="3.90.1140.10">
    <property type="entry name" value="Cyclic phosphodiesterase"/>
    <property type="match status" value="1"/>
</dbReference>
<name>A0A1D3TQX4_9FIRM</name>
<protein>
    <recommendedName>
        <fullName evidence="2">RNA 2',3'-cyclic phosphodiesterase</fullName>
        <shortName evidence="2">RNA 2',3'-CPDase</shortName>
        <ecNumber evidence="2">3.1.4.58</ecNumber>
    </recommendedName>
</protein>
<feature type="short sequence motif" description="HXTX 1" evidence="2">
    <location>
        <begin position="40"/>
        <end position="43"/>
    </location>
</feature>
<dbReference type="GO" id="GO:0016874">
    <property type="term" value="F:ligase activity"/>
    <property type="evidence" value="ECO:0007669"/>
    <property type="project" value="UniProtKB-KW"/>
</dbReference>
<dbReference type="RefSeq" id="WP_091230822.1">
    <property type="nucleotide sequence ID" value="NZ_FMKA01000003.1"/>
</dbReference>
<organism evidence="3 4">
    <name type="scientific">Anaerobium acetethylicum</name>
    <dbReference type="NCBI Taxonomy" id="1619234"/>
    <lineage>
        <taxon>Bacteria</taxon>
        <taxon>Bacillati</taxon>
        <taxon>Bacillota</taxon>
        <taxon>Clostridia</taxon>
        <taxon>Lachnospirales</taxon>
        <taxon>Lachnospiraceae</taxon>
        <taxon>Anaerobium</taxon>
    </lineage>
</organism>
<dbReference type="Pfam" id="PF13563">
    <property type="entry name" value="2_5_RNA_ligase2"/>
    <property type="match status" value="1"/>
</dbReference>
<reference evidence="3 4" key="1">
    <citation type="submission" date="2016-09" db="EMBL/GenBank/DDBJ databases">
        <authorList>
            <person name="Capua I."/>
            <person name="De Benedictis P."/>
            <person name="Joannis T."/>
            <person name="Lombin L.H."/>
            <person name="Cattoli G."/>
        </authorList>
    </citation>
    <scope>NUCLEOTIDE SEQUENCE [LARGE SCALE GENOMIC DNA]</scope>
    <source>
        <strain evidence="3 4">GluBS11</strain>
    </source>
</reference>
<proteinExistence type="inferred from homology"/>
<dbReference type="STRING" id="1619234.SAMN05421730_1003113"/>
<dbReference type="HAMAP" id="MF_01940">
    <property type="entry name" value="RNA_CPDase"/>
    <property type="match status" value="1"/>
</dbReference>
<dbReference type="SUPFAM" id="SSF55144">
    <property type="entry name" value="LigT-like"/>
    <property type="match status" value="1"/>
</dbReference>
<dbReference type="PANTHER" id="PTHR35561:SF1">
    <property type="entry name" value="RNA 2',3'-CYCLIC PHOSPHODIESTERASE"/>
    <property type="match status" value="1"/>
</dbReference>
<evidence type="ECO:0000313" key="4">
    <source>
        <dbReference type="Proteomes" id="UP000199315"/>
    </source>
</evidence>
<dbReference type="InterPro" id="IPR004175">
    <property type="entry name" value="RNA_CPDase"/>
</dbReference>
<evidence type="ECO:0000256" key="1">
    <source>
        <dbReference type="ARBA" id="ARBA00022801"/>
    </source>
</evidence>
<evidence type="ECO:0000256" key="2">
    <source>
        <dbReference type="HAMAP-Rule" id="MF_01940"/>
    </source>
</evidence>
<dbReference type="GO" id="GO:0004113">
    <property type="term" value="F:2',3'-cyclic-nucleotide 3'-phosphodiesterase activity"/>
    <property type="evidence" value="ECO:0007669"/>
    <property type="project" value="InterPro"/>
</dbReference>
<dbReference type="OrthoDB" id="9789350at2"/>
<dbReference type="AlphaFoldDB" id="A0A1D3TQX4"/>
<sequence>MRLFIAINFEDEMKGSLSRTIAELKQQSVEGRFPKEEHMHLTLVFLGDVPPERLDEVKTVMDGIYRIPISLEIAGLGKFIRRGEVLYWCGVKENQELHRMQGILASGLREKGLPADDKPFSPHITMGRKCVMKKGFSEEEFQKKMPAMHMPVRAISLMKSEQAGGKLKHTEIYRVELENRDE</sequence>
<gene>
    <name evidence="3" type="ORF">SAMN05421730_1003113</name>
</gene>
<comment type="catalytic activity">
    <reaction evidence="2">
        <text>a 3'-end 2',3'-cyclophospho-ribonucleotide-RNA + H2O = a 3'-end 2'-phospho-ribonucleotide-RNA + H(+)</text>
        <dbReference type="Rhea" id="RHEA:11828"/>
        <dbReference type="Rhea" id="RHEA-COMP:10464"/>
        <dbReference type="Rhea" id="RHEA-COMP:17353"/>
        <dbReference type="ChEBI" id="CHEBI:15377"/>
        <dbReference type="ChEBI" id="CHEBI:15378"/>
        <dbReference type="ChEBI" id="CHEBI:83064"/>
        <dbReference type="ChEBI" id="CHEBI:173113"/>
        <dbReference type="EC" id="3.1.4.58"/>
    </reaction>
</comment>
<dbReference type="InterPro" id="IPR009097">
    <property type="entry name" value="Cyclic_Pdiesterase"/>
</dbReference>
<dbReference type="Proteomes" id="UP000199315">
    <property type="component" value="Unassembled WGS sequence"/>
</dbReference>
<dbReference type="GO" id="GO:0008664">
    <property type="term" value="F:RNA 2',3'-cyclic 3'-phosphodiesterase activity"/>
    <property type="evidence" value="ECO:0007669"/>
    <property type="project" value="UniProtKB-EC"/>
</dbReference>
<dbReference type="EC" id="3.1.4.58" evidence="2"/>
<accession>A0A1D3TQX4</accession>